<evidence type="ECO:0000313" key="4">
    <source>
        <dbReference type="EMBL" id="MBU8875647.1"/>
    </source>
</evidence>
<evidence type="ECO:0000256" key="1">
    <source>
        <dbReference type="SAM" id="MobiDB-lite"/>
    </source>
</evidence>
<evidence type="ECO:0000256" key="2">
    <source>
        <dbReference type="SAM" id="SignalP"/>
    </source>
</evidence>
<dbReference type="PANTHER" id="PTHR43283:SF3">
    <property type="entry name" value="BETA-LACTAMASE FAMILY PROTEIN (AFU_ORTHOLOGUE AFUA_5G07500)"/>
    <property type="match status" value="1"/>
</dbReference>
<protein>
    <submittedName>
        <fullName evidence="4">Beta-lactamase family protein</fullName>
    </submittedName>
</protein>
<dbReference type="RefSeq" id="WP_216963215.1">
    <property type="nucleotide sequence ID" value="NZ_JAHOPB010000001.1"/>
</dbReference>
<feature type="region of interest" description="Disordered" evidence="1">
    <location>
        <begin position="261"/>
        <end position="280"/>
    </location>
</feature>
<name>A0ABS6IM29_9HYPH</name>
<gene>
    <name evidence="4" type="ORF">KQ910_17870</name>
</gene>
<proteinExistence type="predicted"/>
<organism evidence="4 5">
    <name type="scientific">Reyranella humidisoli</name>
    <dbReference type="NCBI Taxonomy" id="2849149"/>
    <lineage>
        <taxon>Bacteria</taxon>
        <taxon>Pseudomonadati</taxon>
        <taxon>Pseudomonadota</taxon>
        <taxon>Alphaproteobacteria</taxon>
        <taxon>Hyphomicrobiales</taxon>
        <taxon>Reyranellaceae</taxon>
        <taxon>Reyranella</taxon>
    </lineage>
</organism>
<dbReference type="Pfam" id="PF00144">
    <property type="entry name" value="Beta-lactamase"/>
    <property type="match status" value="1"/>
</dbReference>
<feature type="domain" description="Beta-lactamase-related" evidence="3">
    <location>
        <begin position="51"/>
        <end position="413"/>
    </location>
</feature>
<dbReference type="InterPro" id="IPR050789">
    <property type="entry name" value="Diverse_Enzym_Activities"/>
</dbReference>
<sequence>MSMVRLAAAAALGVILALPALPVGAQGIPRVQSPEEVGFLSTRLKRLSDRLNEGVKNNELPGAVVLIARNGKIVMFESYGFRDKDAKVAMTNDTIFRIASMTKPIVTLAAMMLMEEGKLTLADRVSTYIPAFADTKVAVPKKKDDGTVEMVLEPQFRPMTVHDLMRHTSGLTYGAVGANPVKQSYLDMKVADRSQTNAEMADKLAKLALLYQPGTTWEYSMSTDVLGRVVEVASGMPLDKFIEERITKPLKMGDTAFEASADKKARGARPMKEGPKNELPAIPDITEKFTWRSGGGGMVSTAADYARFLQMFANGGQLDGVRLVSRKTIDLMTADALPPDIKMGADMFRFEALEPSARMGQGFGLGFAVRNVQGVNPLPGSPNDYYWGGAYGTYFWHDPRERMYVIFMMQSPQARLRYRYLMRDLVYQAMVN</sequence>
<dbReference type="PANTHER" id="PTHR43283">
    <property type="entry name" value="BETA-LACTAMASE-RELATED"/>
    <property type="match status" value="1"/>
</dbReference>
<dbReference type="EMBL" id="JAHOPB010000001">
    <property type="protein sequence ID" value="MBU8875647.1"/>
    <property type="molecule type" value="Genomic_DNA"/>
</dbReference>
<feature type="compositionally biased region" description="Basic and acidic residues" evidence="1">
    <location>
        <begin position="261"/>
        <end position="276"/>
    </location>
</feature>
<feature type="signal peptide" evidence="2">
    <location>
        <begin position="1"/>
        <end position="25"/>
    </location>
</feature>
<dbReference type="InterPro" id="IPR001466">
    <property type="entry name" value="Beta-lactam-related"/>
</dbReference>
<keyword evidence="5" id="KW-1185">Reference proteome</keyword>
<reference evidence="4 5" key="1">
    <citation type="submission" date="2021-06" db="EMBL/GenBank/DDBJ databases">
        <authorList>
            <person name="Lee D.H."/>
        </authorList>
    </citation>
    <scope>NUCLEOTIDE SEQUENCE [LARGE SCALE GENOMIC DNA]</scope>
    <source>
        <strain evidence="4 5">MMS21-HV4-11</strain>
    </source>
</reference>
<evidence type="ECO:0000259" key="3">
    <source>
        <dbReference type="Pfam" id="PF00144"/>
    </source>
</evidence>
<evidence type="ECO:0000313" key="5">
    <source>
        <dbReference type="Proteomes" id="UP000727907"/>
    </source>
</evidence>
<keyword evidence="2" id="KW-0732">Signal</keyword>
<accession>A0ABS6IM29</accession>
<feature type="chain" id="PRO_5046700593" evidence="2">
    <location>
        <begin position="26"/>
        <end position="432"/>
    </location>
</feature>
<comment type="caution">
    <text evidence="4">The sequence shown here is derived from an EMBL/GenBank/DDBJ whole genome shotgun (WGS) entry which is preliminary data.</text>
</comment>
<dbReference type="Proteomes" id="UP000727907">
    <property type="component" value="Unassembled WGS sequence"/>
</dbReference>